<reference evidence="1" key="2">
    <citation type="journal article" date="2007" name="Science">
        <title>Draft genome sequence of the sexually transmitted pathogen Trichomonas vaginalis.</title>
        <authorList>
            <person name="Carlton J.M."/>
            <person name="Hirt R.P."/>
            <person name="Silva J.C."/>
            <person name="Delcher A.L."/>
            <person name="Schatz M."/>
            <person name="Zhao Q."/>
            <person name="Wortman J.R."/>
            <person name="Bidwell S.L."/>
            <person name="Alsmark U.C.M."/>
            <person name="Besteiro S."/>
            <person name="Sicheritz-Ponten T."/>
            <person name="Noel C.J."/>
            <person name="Dacks J.B."/>
            <person name="Foster P.G."/>
            <person name="Simillion C."/>
            <person name="Van de Peer Y."/>
            <person name="Miranda-Saavedra D."/>
            <person name="Barton G.J."/>
            <person name="Westrop G.D."/>
            <person name="Mueller S."/>
            <person name="Dessi D."/>
            <person name="Fiori P.L."/>
            <person name="Ren Q."/>
            <person name="Paulsen I."/>
            <person name="Zhang H."/>
            <person name="Bastida-Corcuera F.D."/>
            <person name="Simoes-Barbosa A."/>
            <person name="Brown M.T."/>
            <person name="Hayes R.D."/>
            <person name="Mukherjee M."/>
            <person name="Okumura C.Y."/>
            <person name="Schneider R."/>
            <person name="Smith A.J."/>
            <person name="Vanacova S."/>
            <person name="Villalvazo M."/>
            <person name="Haas B.J."/>
            <person name="Pertea M."/>
            <person name="Feldblyum T.V."/>
            <person name="Utterback T.R."/>
            <person name="Shu C.L."/>
            <person name="Osoegawa K."/>
            <person name="de Jong P.J."/>
            <person name="Hrdy I."/>
            <person name="Horvathova L."/>
            <person name="Zubacova Z."/>
            <person name="Dolezal P."/>
            <person name="Malik S.B."/>
            <person name="Logsdon J.M. Jr."/>
            <person name="Henze K."/>
            <person name="Gupta A."/>
            <person name="Wang C.C."/>
            <person name="Dunne R.L."/>
            <person name="Upcroft J.A."/>
            <person name="Upcroft P."/>
            <person name="White O."/>
            <person name="Salzberg S.L."/>
            <person name="Tang P."/>
            <person name="Chiu C.-H."/>
            <person name="Lee Y.-S."/>
            <person name="Embley T.M."/>
            <person name="Coombs G.H."/>
            <person name="Mottram J.C."/>
            <person name="Tachezy J."/>
            <person name="Fraser-Liggett C.M."/>
            <person name="Johnson P.J."/>
        </authorList>
    </citation>
    <scope>NUCLEOTIDE SEQUENCE [LARGE SCALE GENOMIC DNA]</scope>
    <source>
        <strain evidence="1">G3</strain>
    </source>
</reference>
<sequence>MNETEELNIEVPPDADVEALTQILKGMMSFSENLDSLYADATRELAKKAKARPKLELTPNNVILSVPPSYTWNELQTISMNVKKLSSRLHQMKIEQEEAQVVAKQTFADLTAERDMLLEKLESLRKMQPKRKTADELLRKIAAKRM</sequence>
<gene>
    <name evidence="1" type="ORF">TVAG_441590</name>
</gene>
<name>A2FL84_TRIV3</name>
<organism evidence="1 2">
    <name type="scientific">Trichomonas vaginalis (strain ATCC PRA-98 / G3)</name>
    <dbReference type="NCBI Taxonomy" id="412133"/>
    <lineage>
        <taxon>Eukaryota</taxon>
        <taxon>Metamonada</taxon>
        <taxon>Parabasalia</taxon>
        <taxon>Trichomonadida</taxon>
        <taxon>Trichomonadidae</taxon>
        <taxon>Trichomonas</taxon>
    </lineage>
</organism>
<dbReference type="VEuPathDB" id="TrichDB:TVAGG3_0569630"/>
<accession>A2FL84</accession>
<reference evidence="1" key="1">
    <citation type="submission" date="2006-10" db="EMBL/GenBank/DDBJ databases">
        <authorList>
            <person name="Amadeo P."/>
            <person name="Zhao Q."/>
            <person name="Wortman J."/>
            <person name="Fraser-Liggett C."/>
            <person name="Carlton J."/>
        </authorList>
    </citation>
    <scope>NUCLEOTIDE SEQUENCE</scope>
    <source>
        <strain evidence="1">G3</strain>
    </source>
</reference>
<dbReference type="EMBL" id="DS113863">
    <property type="protein sequence ID" value="EAX94340.1"/>
    <property type="molecule type" value="Genomic_DNA"/>
</dbReference>
<dbReference type="VEuPathDB" id="TrichDB:TVAG_441590"/>
<protein>
    <submittedName>
        <fullName evidence="1">Uncharacterized protein</fullName>
    </submittedName>
</protein>
<keyword evidence="2" id="KW-1185">Reference proteome</keyword>
<dbReference type="RefSeq" id="XP_001307270.1">
    <property type="nucleotide sequence ID" value="XM_001307269.1"/>
</dbReference>
<dbReference type="InParanoid" id="A2FL84"/>
<proteinExistence type="predicted"/>
<dbReference type="AlphaFoldDB" id="A2FL84"/>
<dbReference type="Proteomes" id="UP000001542">
    <property type="component" value="Unassembled WGS sequence"/>
</dbReference>
<evidence type="ECO:0000313" key="2">
    <source>
        <dbReference type="Proteomes" id="UP000001542"/>
    </source>
</evidence>
<dbReference type="KEGG" id="tva:4752072"/>
<evidence type="ECO:0000313" key="1">
    <source>
        <dbReference type="EMBL" id="EAX94340.1"/>
    </source>
</evidence>